<evidence type="ECO:0000256" key="4">
    <source>
        <dbReference type="ARBA" id="ARBA00022989"/>
    </source>
</evidence>
<dbReference type="InterPro" id="IPR000849">
    <property type="entry name" value="Sugar_P_transporter"/>
</dbReference>
<dbReference type="CDD" id="cd17319">
    <property type="entry name" value="MFS_ExuT_GudP_like"/>
    <property type="match status" value="1"/>
</dbReference>
<dbReference type="Proteomes" id="UP000626844">
    <property type="component" value="Unassembled WGS sequence"/>
</dbReference>
<feature type="transmembrane region" description="Helical" evidence="6">
    <location>
        <begin position="33"/>
        <end position="50"/>
    </location>
</feature>
<evidence type="ECO:0000256" key="1">
    <source>
        <dbReference type="ARBA" id="ARBA00004651"/>
    </source>
</evidence>
<evidence type="ECO:0000256" key="6">
    <source>
        <dbReference type="SAM" id="Phobius"/>
    </source>
</evidence>
<evidence type="ECO:0000256" key="5">
    <source>
        <dbReference type="ARBA" id="ARBA00023136"/>
    </source>
</evidence>
<evidence type="ECO:0000256" key="3">
    <source>
        <dbReference type="ARBA" id="ARBA00022692"/>
    </source>
</evidence>
<feature type="transmembrane region" description="Helical" evidence="6">
    <location>
        <begin position="264"/>
        <end position="284"/>
    </location>
</feature>
<reference evidence="8" key="1">
    <citation type="submission" date="2020-09" db="EMBL/GenBank/DDBJ databases">
        <title>A novel bacterium of genus Bacillus, isolated from South China Sea.</title>
        <authorList>
            <person name="Huang H."/>
            <person name="Mo K."/>
            <person name="Hu Y."/>
        </authorList>
    </citation>
    <scope>NUCLEOTIDE SEQUENCE</scope>
    <source>
        <strain evidence="8">IB182487</strain>
    </source>
</reference>
<dbReference type="Gene3D" id="1.20.1250.20">
    <property type="entry name" value="MFS general substrate transporter like domains"/>
    <property type="match status" value="2"/>
</dbReference>
<feature type="domain" description="Major facilitator superfamily (MFS) profile" evidence="7">
    <location>
        <begin position="37"/>
        <end position="448"/>
    </location>
</feature>
<sequence length="463" mass="50543">MNDVLFGTKFTNTGLKLKGKQVRTLTNKKMTKVRYGIVFMLFITVIINYMDRSNISIAAPFISDELGLDSVQMGLIFSAFGWTYCALQIPGGWVLDKLGNRKTHAYGIAGFSLATLLQGFVSGFSGFFLLRVGLGAFEAPAFPTNSKVAASWFPENERARAVSIYTSGQFVGLAFLTPTLVLLQDSVGWRGLFIVTGIIGIAWAILWYLYYRDPQHSKRINKAEYDYIKEGGAIVESSSDKNEPSARKIGKKDFAAVLSSRKLWGIYLGQFAVTSTLWFFLTWFPTYLVEYRGLTFIKSGLLASLPFLAAFIGVLSSGFLSDFLAKKGISADVARKVPVITGLLLSTSIIGANFVESNSLVILFMCIAFFGNGFASITWVFVSLLAPKRLIGIAGGVFNFIGGTSSIIIPIVIGFLAKGGDFAPALTFIACITFAGALSYLFLVGKIDRVQDYVESESYSAKL</sequence>
<keyword evidence="2" id="KW-0813">Transport</keyword>
<dbReference type="AlphaFoldDB" id="A0A926NNM2"/>
<evidence type="ECO:0000313" key="8">
    <source>
        <dbReference type="EMBL" id="MBD1381267.1"/>
    </source>
</evidence>
<feature type="transmembrane region" description="Helical" evidence="6">
    <location>
        <begin position="187"/>
        <end position="210"/>
    </location>
</feature>
<dbReference type="GO" id="GO:0005886">
    <property type="term" value="C:plasma membrane"/>
    <property type="evidence" value="ECO:0007669"/>
    <property type="project" value="UniProtKB-SubCell"/>
</dbReference>
<name>A0A926NNM2_9BACI</name>
<keyword evidence="4 6" id="KW-1133">Transmembrane helix</keyword>
<evidence type="ECO:0000259" key="7">
    <source>
        <dbReference type="PROSITE" id="PS50850"/>
    </source>
</evidence>
<dbReference type="InterPro" id="IPR020846">
    <property type="entry name" value="MFS_dom"/>
</dbReference>
<dbReference type="EMBL" id="JACXAI010000017">
    <property type="protein sequence ID" value="MBD1381267.1"/>
    <property type="molecule type" value="Genomic_DNA"/>
</dbReference>
<feature type="transmembrane region" description="Helical" evidence="6">
    <location>
        <begin position="422"/>
        <end position="443"/>
    </location>
</feature>
<dbReference type="InterPro" id="IPR050382">
    <property type="entry name" value="MFS_Na/Anion_cotransporter"/>
</dbReference>
<dbReference type="SUPFAM" id="SSF103473">
    <property type="entry name" value="MFS general substrate transporter"/>
    <property type="match status" value="1"/>
</dbReference>
<dbReference type="Pfam" id="PF07690">
    <property type="entry name" value="MFS_1"/>
    <property type="match status" value="1"/>
</dbReference>
<gene>
    <name evidence="8" type="ORF">IC621_13590</name>
</gene>
<organism evidence="8 9">
    <name type="scientific">Metabacillus arenae</name>
    <dbReference type="NCBI Taxonomy" id="2771434"/>
    <lineage>
        <taxon>Bacteria</taxon>
        <taxon>Bacillati</taxon>
        <taxon>Bacillota</taxon>
        <taxon>Bacilli</taxon>
        <taxon>Bacillales</taxon>
        <taxon>Bacillaceae</taxon>
        <taxon>Metabacillus</taxon>
    </lineage>
</organism>
<feature type="transmembrane region" description="Helical" evidence="6">
    <location>
        <begin position="70"/>
        <end position="95"/>
    </location>
</feature>
<proteinExistence type="predicted"/>
<keyword evidence="3 6" id="KW-0812">Transmembrane</keyword>
<comment type="subcellular location">
    <subcellularLocation>
        <location evidence="1">Cell membrane</location>
        <topology evidence="1">Multi-pass membrane protein</topology>
    </subcellularLocation>
</comment>
<dbReference type="PROSITE" id="PS50850">
    <property type="entry name" value="MFS"/>
    <property type="match status" value="1"/>
</dbReference>
<dbReference type="InterPro" id="IPR011701">
    <property type="entry name" value="MFS"/>
</dbReference>
<evidence type="ECO:0000313" key="9">
    <source>
        <dbReference type="Proteomes" id="UP000626844"/>
    </source>
</evidence>
<feature type="transmembrane region" description="Helical" evidence="6">
    <location>
        <begin position="107"/>
        <end position="130"/>
    </location>
</feature>
<feature type="transmembrane region" description="Helical" evidence="6">
    <location>
        <begin position="337"/>
        <end position="355"/>
    </location>
</feature>
<evidence type="ECO:0000256" key="2">
    <source>
        <dbReference type="ARBA" id="ARBA00022448"/>
    </source>
</evidence>
<feature type="transmembrane region" description="Helical" evidence="6">
    <location>
        <begin position="361"/>
        <end position="385"/>
    </location>
</feature>
<accession>A0A926NNM2</accession>
<comment type="caution">
    <text evidence="8">The sequence shown here is derived from an EMBL/GenBank/DDBJ whole genome shotgun (WGS) entry which is preliminary data.</text>
</comment>
<dbReference type="InterPro" id="IPR036259">
    <property type="entry name" value="MFS_trans_sf"/>
</dbReference>
<keyword evidence="5 6" id="KW-0472">Membrane</keyword>
<dbReference type="NCBIfam" id="TIGR00893">
    <property type="entry name" value="2A0114"/>
    <property type="match status" value="1"/>
</dbReference>
<keyword evidence="9" id="KW-1185">Reference proteome</keyword>
<feature type="transmembrane region" description="Helical" evidence="6">
    <location>
        <begin position="304"/>
        <end position="325"/>
    </location>
</feature>
<protein>
    <submittedName>
        <fullName evidence="8">MFS transporter</fullName>
    </submittedName>
</protein>
<feature type="transmembrane region" description="Helical" evidence="6">
    <location>
        <begin position="397"/>
        <end position="416"/>
    </location>
</feature>
<dbReference type="GO" id="GO:0022857">
    <property type="term" value="F:transmembrane transporter activity"/>
    <property type="evidence" value="ECO:0007669"/>
    <property type="project" value="InterPro"/>
</dbReference>
<dbReference type="PANTHER" id="PTHR11662:SF333">
    <property type="entry name" value="D-GALACTONATE TRANSPORTER"/>
    <property type="match status" value="1"/>
</dbReference>
<dbReference type="PIRSF" id="PIRSF002808">
    <property type="entry name" value="Hexose_phosphate_transp"/>
    <property type="match status" value="1"/>
</dbReference>
<dbReference type="PANTHER" id="PTHR11662">
    <property type="entry name" value="SOLUTE CARRIER FAMILY 17"/>
    <property type="match status" value="1"/>
</dbReference>